<keyword evidence="1" id="KW-0732">Signal</keyword>
<comment type="caution">
    <text evidence="4">The sequence shown here is derived from an EMBL/GenBank/DDBJ whole genome shotgun (WGS) entry which is preliminary data.</text>
</comment>
<feature type="signal peptide" evidence="1">
    <location>
        <begin position="1"/>
        <end position="23"/>
    </location>
</feature>
<name>A0A4Q5HN38_9BACT</name>
<accession>A0A4Q5HN38</accession>
<evidence type="ECO:0000313" key="5">
    <source>
        <dbReference type="Proteomes" id="UP000441162"/>
    </source>
</evidence>
<evidence type="ECO:0000313" key="6">
    <source>
        <dbReference type="Proteomes" id="UP000481616"/>
    </source>
</evidence>
<organism evidence="4 5">
    <name type="scientific">Phocaeicola dorei</name>
    <dbReference type="NCBI Taxonomy" id="357276"/>
    <lineage>
        <taxon>Bacteria</taxon>
        <taxon>Pseudomonadati</taxon>
        <taxon>Bacteroidota</taxon>
        <taxon>Bacteroidia</taxon>
        <taxon>Bacteroidales</taxon>
        <taxon>Bacteroidaceae</taxon>
        <taxon>Phocaeicola</taxon>
    </lineage>
</organism>
<evidence type="ECO:0000313" key="4">
    <source>
        <dbReference type="EMBL" id="KAA5403355.1"/>
    </source>
</evidence>
<protein>
    <recommendedName>
        <fullName evidence="2">BIG2 domain-containing protein</fullName>
    </recommendedName>
</protein>
<dbReference type="Pfam" id="PF02368">
    <property type="entry name" value="Big_2"/>
    <property type="match status" value="1"/>
</dbReference>
<reference evidence="5 6" key="1">
    <citation type="journal article" date="2019" name="Nat. Med.">
        <title>A library of human gut bacterial isolates paired with longitudinal multiomics data enables mechanistic microbiome research.</title>
        <authorList>
            <person name="Poyet M."/>
            <person name="Groussin M."/>
            <person name="Gibbons S.M."/>
            <person name="Avila-Pacheco J."/>
            <person name="Jiang X."/>
            <person name="Kearney S.M."/>
            <person name="Perrotta A.R."/>
            <person name="Berdy B."/>
            <person name="Zhao S."/>
            <person name="Lieberman T.D."/>
            <person name="Swanson P.K."/>
            <person name="Smith M."/>
            <person name="Roesemann S."/>
            <person name="Alexander J.E."/>
            <person name="Rich S.A."/>
            <person name="Livny J."/>
            <person name="Vlamakis H."/>
            <person name="Clish C."/>
            <person name="Bullock K."/>
            <person name="Deik A."/>
            <person name="Scott J."/>
            <person name="Pierce K.A."/>
            <person name="Xavier R.J."/>
            <person name="Alm E.J."/>
        </authorList>
    </citation>
    <scope>NUCLEOTIDE SEQUENCE [LARGE SCALE GENOMIC DNA]</scope>
    <source>
        <strain evidence="3 6">BIOML-A1</strain>
        <strain evidence="4 5">BIOML-A4</strain>
    </source>
</reference>
<evidence type="ECO:0000259" key="2">
    <source>
        <dbReference type="SMART" id="SM00635"/>
    </source>
</evidence>
<evidence type="ECO:0000256" key="1">
    <source>
        <dbReference type="SAM" id="SignalP"/>
    </source>
</evidence>
<dbReference type="Gene3D" id="2.60.40.1080">
    <property type="match status" value="1"/>
</dbReference>
<dbReference type="EMBL" id="VVYY01000016">
    <property type="protein sequence ID" value="KAA5395299.1"/>
    <property type="molecule type" value="Genomic_DNA"/>
</dbReference>
<dbReference type="InterPro" id="IPR003343">
    <property type="entry name" value="Big_2"/>
</dbReference>
<evidence type="ECO:0000313" key="3">
    <source>
        <dbReference type="EMBL" id="KAA5395299.1"/>
    </source>
</evidence>
<gene>
    <name evidence="4" type="ORF">F2Y51_15945</name>
    <name evidence="3" type="ORF">F2Y58_16920</name>
</gene>
<dbReference type="SMART" id="SM00635">
    <property type="entry name" value="BID_2"/>
    <property type="match status" value="1"/>
</dbReference>
<feature type="domain" description="BIG2" evidence="2">
    <location>
        <begin position="304"/>
        <end position="381"/>
    </location>
</feature>
<dbReference type="SUPFAM" id="SSF49373">
    <property type="entry name" value="Invasin/intimin cell-adhesion fragments"/>
    <property type="match status" value="1"/>
</dbReference>
<dbReference type="Proteomes" id="UP000481616">
    <property type="component" value="Unassembled WGS sequence"/>
</dbReference>
<dbReference type="PROSITE" id="PS51257">
    <property type="entry name" value="PROKAR_LIPOPROTEIN"/>
    <property type="match status" value="1"/>
</dbReference>
<dbReference type="InterPro" id="IPR008964">
    <property type="entry name" value="Invasin/intimin_cell_adhesion"/>
</dbReference>
<dbReference type="Proteomes" id="UP000441162">
    <property type="component" value="Unassembled WGS sequence"/>
</dbReference>
<sequence length="488" mass="54901">MMKNIRLLATSLLVAVCAGFSSCGDDELDIKPIENHNPSESSKIDKLFDEYVGGNHRITCRGYAEFESTILFTGLNAKHLWFALYEKTETKGIKFEWIDKEETDTIQVIHKGYGEYDTIRVNRFFPAFYKKTPSGNIVTVSLNDYYRQHIFTFGNETNRTELLKNGSVPKDWFQESIFIDNCCYSDLGSIIYEAKETPRIDSENTTLLSHVDGLIIRSYYANGGYIEKGAFCRYNFKDATTVWETPITAPFDIPSNAKRTYILTGNATNVWEYRCEVLFFDGTKRDFTFKINIDNGKIVTDEVKVTGISINEQSVSLKQGEIFQLTATVQPDNATNKKVIWSSSNEAVASVNQDGLVTANSAGEVNITVTTEDGGFSTTSIVTVTKKQDDYTSLIIGKWKMTSGDAVATHVAYKGDGTFEYTSTEDSSYKEVGRYKIDGNKLYEMYSDEDEWAISDILLLNSMTLSVQELEADGVTPSGKKFAYQRVE</sequence>
<dbReference type="EMBL" id="VVZA01000015">
    <property type="protein sequence ID" value="KAA5403355.1"/>
    <property type="molecule type" value="Genomic_DNA"/>
</dbReference>
<feature type="chain" id="PRO_5043194615" description="BIG2 domain-containing protein" evidence="1">
    <location>
        <begin position="24"/>
        <end position="488"/>
    </location>
</feature>
<proteinExistence type="predicted"/>
<dbReference type="AlphaFoldDB" id="A0A4Q5HN38"/>